<evidence type="ECO:0000313" key="1">
    <source>
        <dbReference type="EMBL" id="GAA0379856.1"/>
    </source>
</evidence>
<dbReference type="RefSeq" id="WP_344124121.1">
    <property type="nucleotide sequence ID" value="NZ_BAAABW010000040.1"/>
</dbReference>
<evidence type="ECO:0008006" key="3">
    <source>
        <dbReference type="Google" id="ProtNLM"/>
    </source>
</evidence>
<evidence type="ECO:0000313" key="2">
    <source>
        <dbReference type="Proteomes" id="UP001500063"/>
    </source>
</evidence>
<reference evidence="2" key="1">
    <citation type="journal article" date="2019" name="Int. J. Syst. Evol. Microbiol.">
        <title>The Global Catalogue of Microorganisms (GCM) 10K type strain sequencing project: providing services to taxonomists for standard genome sequencing and annotation.</title>
        <authorList>
            <consortium name="The Broad Institute Genomics Platform"/>
            <consortium name="The Broad Institute Genome Sequencing Center for Infectious Disease"/>
            <person name="Wu L."/>
            <person name="Ma J."/>
        </authorList>
    </citation>
    <scope>NUCLEOTIDE SEQUENCE [LARGE SCALE GENOMIC DNA]</scope>
    <source>
        <strain evidence="2">JCM 4565</strain>
    </source>
</reference>
<proteinExistence type="predicted"/>
<dbReference type="Proteomes" id="UP001500063">
    <property type="component" value="Unassembled WGS sequence"/>
</dbReference>
<accession>A0ABP3HVD7</accession>
<name>A0ABP3HVD7_9ACTN</name>
<sequence>MTNEPLSEHPAPHTSDTVDRLVEAALATDGINAPREALAAAFAYAAEPVDRLIITEHGRERIHPARLRPLSVGGEAALAMSVRLYGCAGSTWERNERNDTCWPSPADPAAATAKWLLPPIEIWHGPDGKPTASLSVSMTSVDRVVEVIGRASTLLAEGDGRRGYDLTEDLMLNGQEEPCLMVAQVYRTPEGDFWAWPTVKGNNRTKSRHQILKTDQAALLTATDVTASLQRWTTERNADLERADSDDHPARLALQVAVVKARLVVGCTEPELLYQTVQAGNRRDHIHAELGFPAVNEDRAVGRGVLEKYRAAGIIDTTVYRVLAGELPITRLYECPPDAGICEQRDLRSRLLLAHFFPAAGDPRRRVR</sequence>
<keyword evidence="2" id="KW-1185">Reference proteome</keyword>
<dbReference type="EMBL" id="BAAABW010000040">
    <property type="protein sequence ID" value="GAA0379856.1"/>
    <property type="molecule type" value="Genomic_DNA"/>
</dbReference>
<organism evidence="1 2">
    <name type="scientific">Streptomyces blastmyceticus</name>
    <dbReference type="NCBI Taxonomy" id="68180"/>
    <lineage>
        <taxon>Bacteria</taxon>
        <taxon>Bacillati</taxon>
        <taxon>Actinomycetota</taxon>
        <taxon>Actinomycetes</taxon>
        <taxon>Kitasatosporales</taxon>
        <taxon>Streptomycetaceae</taxon>
        <taxon>Streptomyces</taxon>
    </lineage>
</organism>
<gene>
    <name evidence="1" type="ORF">GCM10010319_67990</name>
</gene>
<comment type="caution">
    <text evidence="1">The sequence shown here is derived from an EMBL/GenBank/DDBJ whole genome shotgun (WGS) entry which is preliminary data.</text>
</comment>
<protein>
    <recommendedName>
        <fullName evidence="3">Rv3651-like N-terminal domain-containing protein</fullName>
    </recommendedName>
</protein>